<dbReference type="Proteomes" id="UP000037084">
    <property type="component" value="Unassembled WGS sequence"/>
</dbReference>
<evidence type="ECO:0000313" key="3">
    <source>
        <dbReference type="Proteomes" id="UP000037084"/>
    </source>
</evidence>
<accession>A0A0L8N3K8</accession>
<organism evidence="2 3">
    <name type="scientific">Streptomyces virginiae</name>
    <name type="common">Streptomyces cinnamonensis</name>
    <dbReference type="NCBI Taxonomy" id="1961"/>
    <lineage>
        <taxon>Bacteria</taxon>
        <taxon>Bacillati</taxon>
        <taxon>Actinomycetota</taxon>
        <taxon>Actinomycetes</taxon>
        <taxon>Kitasatosporales</taxon>
        <taxon>Streptomycetaceae</taxon>
        <taxon>Streptomyces</taxon>
    </lineage>
</organism>
<reference evidence="3" key="1">
    <citation type="submission" date="2015-07" db="EMBL/GenBank/DDBJ databases">
        <authorList>
            <consortium name="Consortium for Microbial Forensics and Genomics (microFORGE)"/>
            <person name="Knight B.M."/>
            <person name="Roberts D.P."/>
            <person name="Lin D."/>
            <person name="Hari K."/>
            <person name="Fletcher J."/>
            <person name="Melcher U."/>
            <person name="Blagden T."/>
            <person name="Winegar R.A."/>
        </authorList>
    </citation>
    <scope>NUCLEOTIDE SEQUENCE [LARGE SCALE GENOMIC DNA]</scope>
    <source>
        <strain evidence="3">NRRL B-1447</strain>
    </source>
</reference>
<sequence length="106" mass="11545">MHIATIIAAVCTAACTSLAYLHYASTVNRDQHIPFLHRIPNIPLRVDLVCCPVWSASGALLCLALPVWPGLTIYCAAALLPWEIMRHRHNHRLSRPAASINPSGAA</sequence>
<dbReference type="EMBL" id="LGUV01000013">
    <property type="protein sequence ID" value="KOG57259.1"/>
    <property type="molecule type" value="Genomic_DNA"/>
</dbReference>
<gene>
    <name evidence="2" type="ORF">ADK75_04500</name>
</gene>
<dbReference type="PATRIC" id="fig|1961.12.peg.960"/>
<feature type="transmembrane region" description="Helical" evidence="1">
    <location>
        <begin position="53"/>
        <end position="82"/>
    </location>
</feature>
<evidence type="ECO:0000313" key="2">
    <source>
        <dbReference type="EMBL" id="KOG57259.1"/>
    </source>
</evidence>
<comment type="caution">
    <text evidence="2">The sequence shown here is derived from an EMBL/GenBank/DDBJ whole genome shotgun (WGS) entry which is preliminary data.</text>
</comment>
<dbReference type="OrthoDB" id="9983227at2"/>
<keyword evidence="1" id="KW-1133">Transmembrane helix</keyword>
<proteinExistence type="predicted"/>
<protein>
    <submittedName>
        <fullName evidence="2">Uncharacterized protein</fullName>
    </submittedName>
</protein>
<dbReference type="RefSeq" id="WP_053168366.1">
    <property type="nucleotide sequence ID" value="NZ_LGUV01000013.1"/>
</dbReference>
<evidence type="ECO:0000256" key="1">
    <source>
        <dbReference type="SAM" id="Phobius"/>
    </source>
</evidence>
<dbReference type="AlphaFoldDB" id="A0A0L8N3K8"/>
<name>A0A0L8N3K8_STRVG</name>
<keyword evidence="1" id="KW-0812">Transmembrane</keyword>
<keyword evidence="1" id="KW-0472">Membrane</keyword>